<keyword evidence="3" id="KW-1185">Reference proteome</keyword>
<gene>
    <name evidence="2" type="ORF">PPG34_13195</name>
</gene>
<dbReference type="InterPro" id="IPR025474">
    <property type="entry name" value="DUF4325"/>
</dbReference>
<dbReference type="Pfam" id="PF14213">
    <property type="entry name" value="DUF4325"/>
    <property type="match status" value="1"/>
</dbReference>
<evidence type="ECO:0000313" key="2">
    <source>
        <dbReference type="EMBL" id="MDT7043310.1"/>
    </source>
</evidence>
<organism evidence="2 3">
    <name type="scientific">Candidatus Nitronereus thalassa</name>
    <dbReference type="NCBI Taxonomy" id="3020898"/>
    <lineage>
        <taxon>Bacteria</taxon>
        <taxon>Pseudomonadati</taxon>
        <taxon>Nitrospirota</taxon>
        <taxon>Nitrospiria</taxon>
        <taxon>Nitrospirales</taxon>
        <taxon>Nitrospiraceae</taxon>
        <taxon>Candidatus Nitronereus</taxon>
    </lineage>
</organism>
<dbReference type="RefSeq" id="WP_313833878.1">
    <property type="nucleotide sequence ID" value="NZ_JAQOUE010000001.1"/>
</dbReference>
<accession>A0ABU3KA40</accession>
<dbReference type="Proteomes" id="UP001250932">
    <property type="component" value="Unassembled WGS sequence"/>
</dbReference>
<proteinExistence type="predicted"/>
<sequence length="100" mass="11357">MIINVKEITGPYCGQYDEGELLYNVVCPLLLEKQSIVLDFSGVALLSSSFLNAAISKLFHKFGADFLISHLFITGMKKVDRFVLNRMIKEAKEIRDYQPI</sequence>
<protein>
    <submittedName>
        <fullName evidence="2">STAS-like domain-containing protein</fullName>
    </submittedName>
</protein>
<comment type="caution">
    <text evidence="2">The sequence shown here is derived from an EMBL/GenBank/DDBJ whole genome shotgun (WGS) entry which is preliminary data.</text>
</comment>
<reference evidence="2 3" key="1">
    <citation type="journal article" date="2023" name="ISME J.">
        <title>Cultivation and genomic characterization of novel and ubiquitous marine nitrite-oxidizing bacteria from the Nitrospirales.</title>
        <authorList>
            <person name="Mueller A.J."/>
            <person name="Daebeler A."/>
            <person name="Herbold C.W."/>
            <person name="Kirkegaard R.H."/>
            <person name="Daims H."/>
        </authorList>
    </citation>
    <scope>NUCLEOTIDE SEQUENCE [LARGE SCALE GENOMIC DNA]</scope>
    <source>
        <strain evidence="2 3">EB</strain>
    </source>
</reference>
<evidence type="ECO:0000313" key="3">
    <source>
        <dbReference type="Proteomes" id="UP001250932"/>
    </source>
</evidence>
<feature type="domain" description="DUF4325" evidence="1">
    <location>
        <begin position="19"/>
        <end position="78"/>
    </location>
</feature>
<evidence type="ECO:0000259" key="1">
    <source>
        <dbReference type="Pfam" id="PF14213"/>
    </source>
</evidence>
<name>A0ABU3KA40_9BACT</name>
<dbReference type="EMBL" id="JAQOUE010000001">
    <property type="protein sequence ID" value="MDT7043310.1"/>
    <property type="molecule type" value="Genomic_DNA"/>
</dbReference>